<dbReference type="GO" id="GO:0016757">
    <property type="term" value="F:glycosyltransferase activity"/>
    <property type="evidence" value="ECO:0007669"/>
    <property type="project" value="UniProtKB-KW"/>
</dbReference>
<evidence type="ECO:0000313" key="7">
    <source>
        <dbReference type="Proteomes" id="UP000025171"/>
    </source>
</evidence>
<protein>
    <submittedName>
        <fullName evidence="6">Family 2 glycosyl transferase</fullName>
    </submittedName>
</protein>
<evidence type="ECO:0000256" key="2">
    <source>
        <dbReference type="ARBA" id="ARBA00022676"/>
    </source>
</evidence>
<dbReference type="AlphaFoldDB" id="A0A059FAE5"/>
<organism evidence="6 7">
    <name type="scientific">Hyphomonas johnsonii MHS-2</name>
    <dbReference type="NCBI Taxonomy" id="1280950"/>
    <lineage>
        <taxon>Bacteria</taxon>
        <taxon>Pseudomonadati</taxon>
        <taxon>Pseudomonadota</taxon>
        <taxon>Alphaproteobacteria</taxon>
        <taxon>Hyphomonadales</taxon>
        <taxon>Hyphomonadaceae</taxon>
        <taxon>Hyphomonas</taxon>
    </lineage>
</organism>
<dbReference type="Pfam" id="PF00535">
    <property type="entry name" value="Glycos_transf_2"/>
    <property type="match status" value="1"/>
</dbReference>
<dbReference type="PATRIC" id="fig|1280950.3.peg.3299"/>
<dbReference type="InterPro" id="IPR048354">
    <property type="entry name" value="TOD1_MUCI70_glycTrfase_dom"/>
</dbReference>
<reference evidence="6 7" key="1">
    <citation type="journal article" date="2014" name="Antonie Van Leeuwenhoek">
        <title>Hyphomonas beringensis sp. nov. and Hyphomonas chukchiensis sp. nov., isolated from surface seawater of the Bering Sea and Chukchi Sea.</title>
        <authorList>
            <person name="Li C."/>
            <person name="Lai Q."/>
            <person name="Li G."/>
            <person name="Dong C."/>
            <person name="Wang J."/>
            <person name="Liao Y."/>
            <person name="Shao Z."/>
        </authorList>
    </citation>
    <scope>NUCLEOTIDE SEQUENCE [LARGE SCALE GENOMIC DNA]</scope>
    <source>
        <strain evidence="6 7">MHS-2</strain>
    </source>
</reference>
<evidence type="ECO:0000259" key="5">
    <source>
        <dbReference type="Pfam" id="PF04765"/>
    </source>
</evidence>
<comment type="similarity">
    <text evidence="1">Belongs to the glycosyltransferase 2 family.</text>
</comment>
<keyword evidence="7" id="KW-1185">Reference proteome</keyword>
<dbReference type="OrthoDB" id="7210452at2"/>
<proteinExistence type="inferred from homology"/>
<feature type="domain" description="Glycosyltransferase 2-like" evidence="4">
    <location>
        <begin position="543"/>
        <end position="649"/>
    </location>
</feature>
<dbReference type="Gene3D" id="3.90.550.10">
    <property type="entry name" value="Spore Coat Polysaccharide Biosynthesis Protein SpsA, Chain A"/>
    <property type="match status" value="1"/>
</dbReference>
<dbReference type="SUPFAM" id="SSF53448">
    <property type="entry name" value="Nucleotide-diphospho-sugar transferases"/>
    <property type="match status" value="1"/>
</dbReference>
<feature type="domain" description="TOD1/MUCI70 glycosyltransferase-like" evidence="5">
    <location>
        <begin position="319"/>
        <end position="481"/>
    </location>
</feature>
<dbReference type="InterPro" id="IPR029044">
    <property type="entry name" value="Nucleotide-diphossugar_trans"/>
</dbReference>
<evidence type="ECO:0000256" key="3">
    <source>
        <dbReference type="ARBA" id="ARBA00022679"/>
    </source>
</evidence>
<dbReference type="PANTHER" id="PTHR43179">
    <property type="entry name" value="RHAMNOSYLTRANSFERASE WBBL"/>
    <property type="match status" value="1"/>
</dbReference>
<dbReference type="Proteomes" id="UP000025171">
    <property type="component" value="Unassembled WGS sequence"/>
</dbReference>
<dbReference type="Pfam" id="PF04765">
    <property type="entry name" value="TOD1_MUCI70"/>
    <property type="match status" value="1"/>
</dbReference>
<keyword evidence="2" id="KW-0328">Glycosyltransferase</keyword>
<dbReference type="PANTHER" id="PTHR43179:SF12">
    <property type="entry name" value="GALACTOFURANOSYLTRANSFERASE GLFT2"/>
    <property type="match status" value="1"/>
</dbReference>
<keyword evidence="3 6" id="KW-0808">Transferase</keyword>
<comment type="caution">
    <text evidence="6">The sequence shown here is derived from an EMBL/GenBank/DDBJ whole genome shotgun (WGS) entry which is preliminary data.</text>
</comment>
<name>A0A059FAE5_9PROT</name>
<dbReference type="EMBL" id="ARYK01000012">
    <property type="protein sequence ID" value="KCZ87585.1"/>
    <property type="molecule type" value="Genomic_DNA"/>
</dbReference>
<dbReference type="InterPro" id="IPR007739">
    <property type="entry name" value="RgpF"/>
</dbReference>
<dbReference type="STRING" id="1280950.HJO_16470"/>
<dbReference type="Pfam" id="PF05045">
    <property type="entry name" value="RgpF"/>
    <property type="match status" value="1"/>
</dbReference>
<evidence type="ECO:0000259" key="4">
    <source>
        <dbReference type="Pfam" id="PF00535"/>
    </source>
</evidence>
<evidence type="ECO:0000256" key="1">
    <source>
        <dbReference type="ARBA" id="ARBA00006739"/>
    </source>
</evidence>
<evidence type="ECO:0000313" key="6">
    <source>
        <dbReference type="EMBL" id="KCZ87585.1"/>
    </source>
</evidence>
<dbReference type="eggNOG" id="COG3754">
    <property type="taxonomic scope" value="Bacteria"/>
</dbReference>
<sequence>MPKWEGRLAVHVHVFYDDLASTIEYYLRSIHVPFCLFVSAPDLDIAIRMKKQLGALPFVESVTATATPNRGRDLAPMLTVFAEALLDFDLVLHVHSKKSLHSPDKRDWATQLFHHLLHSREHFDQVLSLFAKDPSLGLVFPVYHASVGGQIVWGSNRRSAKTLFDRLGIDHTVMRLKPFPAGSFFLVRPVALRGLLKAGIAPSDFEAGNDSVDGQFAHTVERALPILVEDAGFHSLQIRSEKPHTLSTSWTGAQMYHSPRHVGWTDVAQIAPFACRVHNAADLNIAIYTCATGGYDVPLPHESLIDRASYHFFTDQPTGRAGFWHLAPLVFPLTDPVRCARLHKTSPQRLLPDADIAVWIDGNIAVTGDIARYVDQVVAANASFGLVAHPIRSTFMEEARAIADYGLDTSDTVAKQVGRYVIEGFLGDEGLAETNFMVMDLRRPETQATLDIWRSEIEHGSRRDQLSFDYARWKAGATSEWLFEAGGSVRSNPAFAYISHGGANHADLELLQRMTLPPAFSDLVHDRSLSDARDRARERSVDIVVCVHNAPDDVANCLNALDRTRDSLTRLILVDDGSDPAAASIIAAHADANRNDIVIRHDTTLGYTIAANTGLRASTADYTVLLNSDAVVSQGAIRAMIAAAERDVDSGLAGPLSNAASWQSVPDQVDPTGDYAINDLPPGLTHEDMARRCADLVADPHIFVPALNGFCMAISRKCLQTTGILDETAFPHGYGEETDYCLRAADLGFQSVVATDAYVFHAKSRSFGSSRRRIHSAEGYRRLVERYGKTRLEHVIDMLRNGRRLQAIRTAFARRT</sequence>
<gene>
    <name evidence="6" type="ORF">HJO_16470</name>
</gene>
<accession>A0A059FAE5</accession>
<dbReference type="eggNOG" id="COG1216">
    <property type="taxonomic scope" value="Bacteria"/>
</dbReference>
<dbReference type="InterPro" id="IPR001173">
    <property type="entry name" value="Glyco_trans_2-like"/>
</dbReference>